<proteinExistence type="predicted"/>
<evidence type="ECO:0000313" key="2">
    <source>
        <dbReference type="EMBL" id="SDM66689.1"/>
    </source>
</evidence>
<gene>
    <name evidence="2" type="ORF">SAMN05192554_105170</name>
</gene>
<keyword evidence="1" id="KW-0472">Membrane</keyword>
<dbReference type="AlphaFoldDB" id="A0A1G9V3H2"/>
<dbReference type="EMBL" id="FNIA01000005">
    <property type="protein sequence ID" value="SDM66689.1"/>
    <property type="molecule type" value="Genomic_DNA"/>
</dbReference>
<dbReference type="STRING" id="996166.SAMN05192554_105170"/>
<sequence>MSDLFEYALGFKRLLATIAGLGLLLLVLLALVVEGRTATVAIYLVISGVLLLAGIAIVYLRVLSKESSEIRQPPEEWERREPEE</sequence>
<organism evidence="2 3">
    <name type="scientific">Haloarchaeobius iranensis</name>
    <dbReference type="NCBI Taxonomy" id="996166"/>
    <lineage>
        <taxon>Archaea</taxon>
        <taxon>Methanobacteriati</taxon>
        <taxon>Methanobacteriota</taxon>
        <taxon>Stenosarchaea group</taxon>
        <taxon>Halobacteria</taxon>
        <taxon>Halobacteriales</taxon>
        <taxon>Halorubellaceae</taxon>
        <taxon>Haloarchaeobius</taxon>
    </lineage>
</organism>
<evidence type="ECO:0000256" key="1">
    <source>
        <dbReference type="SAM" id="Phobius"/>
    </source>
</evidence>
<dbReference type="RefSeq" id="WP_089732169.1">
    <property type="nucleotide sequence ID" value="NZ_FNIA01000005.1"/>
</dbReference>
<dbReference type="Proteomes" id="UP000199370">
    <property type="component" value="Unassembled WGS sequence"/>
</dbReference>
<protein>
    <submittedName>
        <fullName evidence="2">Uncharacterized protein</fullName>
    </submittedName>
</protein>
<keyword evidence="1" id="KW-0812">Transmembrane</keyword>
<keyword evidence="1" id="KW-1133">Transmembrane helix</keyword>
<name>A0A1G9V3H2_9EURY</name>
<keyword evidence="3" id="KW-1185">Reference proteome</keyword>
<accession>A0A1G9V3H2</accession>
<evidence type="ECO:0000313" key="3">
    <source>
        <dbReference type="Proteomes" id="UP000199370"/>
    </source>
</evidence>
<feature type="transmembrane region" description="Helical" evidence="1">
    <location>
        <begin position="40"/>
        <end position="62"/>
    </location>
</feature>
<reference evidence="2 3" key="1">
    <citation type="submission" date="2016-10" db="EMBL/GenBank/DDBJ databases">
        <authorList>
            <person name="de Groot N.N."/>
        </authorList>
    </citation>
    <scope>NUCLEOTIDE SEQUENCE [LARGE SCALE GENOMIC DNA]</scope>
    <source>
        <strain evidence="3">EB21,IBRC-M 10013,KCTC 4048</strain>
    </source>
</reference>